<accession>A0A1J4KQV2</accession>
<dbReference type="Proteomes" id="UP000179807">
    <property type="component" value="Unassembled WGS sequence"/>
</dbReference>
<organism evidence="10 11">
    <name type="scientific">Tritrichomonas foetus</name>
    <dbReference type="NCBI Taxonomy" id="1144522"/>
    <lineage>
        <taxon>Eukaryota</taxon>
        <taxon>Metamonada</taxon>
        <taxon>Parabasalia</taxon>
        <taxon>Tritrichomonadida</taxon>
        <taxon>Tritrichomonadidae</taxon>
        <taxon>Tritrichomonas</taxon>
    </lineage>
</organism>
<keyword evidence="11" id="KW-1185">Reference proteome</keyword>
<dbReference type="GO" id="GO:0004674">
    <property type="term" value="F:protein serine/threonine kinase activity"/>
    <property type="evidence" value="ECO:0007669"/>
    <property type="project" value="UniProtKB-KW"/>
</dbReference>
<dbReference type="InterPro" id="IPR008271">
    <property type="entry name" value="Ser/Thr_kinase_AS"/>
</dbReference>
<dbReference type="SUPFAM" id="SSF56112">
    <property type="entry name" value="Protein kinase-like (PK-like)"/>
    <property type="match status" value="1"/>
</dbReference>
<evidence type="ECO:0000313" key="11">
    <source>
        <dbReference type="Proteomes" id="UP000179807"/>
    </source>
</evidence>
<dbReference type="VEuPathDB" id="TrichDB:TRFO_16189"/>
<dbReference type="GeneID" id="94833535"/>
<dbReference type="AlphaFoldDB" id="A0A1J4KQV2"/>
<name>A0A1J4KQV2_9EUKA</name>
<evidence type="ECO:0000256" key="6">
    <source>
        <dbReference type="PROSITE-ProRule" id="PRU10141"/>
    </source>
</evidence>
<comment type="caution">
    <text evidence="10">The sequence shown here is derived from an EMBL/GenBank/DDBJ whole genome shotgun (WGS) entry which is preliminary data.</text>
</comment>
<dbReference type="InterPro" id="IPR017441">
    <property type="entry name" value="Protein_kinase_ATP_BS"/>
</dbReference>
<evidence type="ECO:0000256" key="3">
    <source>
        <dbReference type="ARBA" id="ARBA00022741"/>
    </source>
</evidence>
<dbReference type="InterPro" id="IPR000719">
    <property type="entry name" value="Prot_kinase_dom"/>
</dbReference>
<evidence type="ECO:0000256" key="7">
    <source>
        <dbReference type="RuleBase" id="RU000304"/>
    </source>
</evidence>
<dbReference type="Gene3D" id="1.10.510.10">
    <property type="entry name" value="Transferase(Phosphotransferase) domain 1"/>
    <property type="match status" value="1"/>
</dbReference>
<dbReference type="PROSITE" id="PS00108">
    <property type="entry name" value="PROTEIN_KINASE_ST"/>
    <property type="match status" value="1"/>
</dbReference>
<dbReference type="InterPro" id="IPR011009">
    <property type="entry name" value="Kinase-like_dom_sf"/>
</dbReference>
<dbReference type="EMBL" id="MLAK01000502">
    <property type="protein sequence ID" value="OHT13635.1"/>
    <property type="molecule type" value="Genomic_DNA"/>
</dbReference>
<evidence type="ECO:0000256" key="8">
    <source>
        <dbReference type="SAM" id="Phobius"/>
    </source>
</evidence>
<feature type="transmembrane region" description="Helical" evidence="8">
    <location>
        <begin position="191"/>
        <end position="213"/>
    </location>
</feature>
<evidence type="ECO:0000256" key="4">
    <source>
        <dbReference type="ARBA" id="ARBA00022777"/>
    </source>
</evidence>
<dbReference type="PANTHER" id="PTHR24346">
    <property type="entry name" value="MAP/MICROTUBULE AFFINITY-REGULATING KINASE"/>
    <property type="match status" value="1"/>
</dbReference>
<sequence>MQINNPREVGEYILGRTLGSGTTGKVKLAVHKVTGQQVAIKIIKKAMFDVKPDLQRKIRREIALMRLLDHPHLLKLIEVYDSSHHMYIVLEFASHGELFDYLVARRRLDVPVALHFFREIIYGLDYLHSHAICHRDLKPENILLDEYDHIKIADFGFARWMKSNIAETSCGSPHYAAPEVIRGERYDGRHADIWSCGVILYALLAVCIILLYLKNSIMEKPNNDNNL</sequence>
<dbReference type="SMART" id="SM00220">
    <property type="entry name" value="S_TKc"/>
    <property type="match status" value="1"/>
</dbReference>
<protein>
    <submittedName>
        <fullName evidence="10">CAMK family protein kinase</fullName>
    </submittedName>
</protein>
<proteinExistence type="inferred from homology"/>
<dbReference type="PROSITE" id="PS50011">
    <property type="entry name" value="PROTEIN_KINASE_DOM"/>
    <property type="match status" value="1"/>
</dbReference>
<comment type="similarity">
    <text evidence="7">Belongs to the protein kinase superfamily.</text>
</comment>
<gene>
    <name evidence="10" type="ORF">TRFO_16189</name>
</gene>
<keyword evidence="8" id="KW-1133">Transmembrane helix</keyword>
<dbReference type="Pfam" id="PF00069">
    <property type="entry name" value="Pkinase"/>
    <property type="match status" value="1"/>
</dbReference>
<evidence type="ECO:0000259" key="9">
    <source>
        <dbReference type="PROSITE" id="PS50011"/>
    </source>
</evidence>
<keyword evidence="8" id="KW-0812">Transmembrane</keyword>
<dbReference type="PANTHER" id="PTHR24346:SF82">
    <property type="entry name" value="KP78A-RELATED"/>
    <property type="match status" value="1"/>
</dbReference>
<dbReference type="FunFam" id="3.30.200.20:FF:000003">
    <property type="entry name" value="Non-specific serine/threonine protein kinase"/>
    <property type="match status" value="1"/>
</dbReference>
<keyword evidence="8" id="KW-0472">Membrane</keyword>
<keyword evidence="4 10" id="KW-0418">Kinase</keyword>
<keyword evidence="1 7" id="KW-0723">Serine/threonine-protein kinase</keyword>
<evidence type="ECO:0000313" key="10">
    <source>
        <dbReference type="EMBL" id="OHT13635.1"/>
    </source>
</evidence>
<dbReference type="GO" id="GO:0005524">
    <property type="term" value="F:ATP binding"/>
    <property type="evidence" value="ECO:0007669"/>
    <property type="project" value="UniProtKB-UniRule"/>
</dbReference>
<reference evidence="10" key="1">
    <citation type="submission" date="2016-10" db="EMBL/GenBank/DDBJ databases">
        <authorList>
            <person name="Benchimol M."/>
            <person name="Almeida L.G."/>
            <person name="Vasconcelos A.T."/>
            <person name="Perreira-Neves A."/>
            <person name="Rosa I.A."/>
            <person name="Tasca T."/>
            <person name="Bogo M.R."/>
            <person name="de Souza W."/>
        </authorList>
    </citation>
    <scope>NUCLEOTIDE SEQUENCE [LARGE SCALE GENOMIC DNA]</scope>
    <source>
        <strain evidence="10">K</strain>
    </source>
</reference>
<feature type="domain" description="Protein kinase" evidence="9">
    <location>
        <begin position="12"/>
        <end position="227"/>
    </location>
</feature>
<evidence type="ECO:0000256" key="2">
    <source>
        <dbReference type="ARBA" id="ARBA00022679"/>
    </source>
</evidence>
<dbReference type="FunFam" id="1.10.510.10:FF:000571">
    <property type="entry name" value="Maternal embryonic leucine zipper kinase"/>
    <property type="match status" value="1"/>
</dbReference>
<keyword evidence="3 6" id="KW-0547">Nucleotide-binding</keyword>
<feature type="binding site" evidence="6">
    <location>
        <position position="45"/>
    </location>
    <ligand>
        <name>ATP</name>
        <dbReference type="ChEBI" id="CHEBI:30616"/>
    </ligand>
</feature>
<dbReference type="OrthoDB" id="193931at2759"/>
<dbReference type="GO" id="GO:0005737">
    <property type="term" value="C:cytoplasm"/>
    <property type="evidence" value="ECO:0007669"/>
    <property type="project" value="TreeGrafter"/>
</dbReference>
<evidence type="ECO:0000256" key="5">
    <source>
        <dbReference type="ARBA" id="ARBA00022840"/>
    </source>
</evidence>
<evidence type="ECO:0000256" key="1">
    <source>
        <dbReference type="ARBA" id="ARBA00022527"/>
    </source>
</evidence>
<dbReference type="PROSITE" id="PS00107">
    <property type="entry name" value="PROTEIN_KINASE_ATP"/>
    <property type="match status" value="1"/>
</dbReference>
<dbReference type="RefSeq" id="XP_068366771.1">
    <property type="nucleotide sequence ID" value="XM_068498831.1"/>
</dbReference>
<keyword evidence="2" id="KW-0808">Transferase</keyword>
<dbReference type="GO" id="GO:0035556">
    <property type="term" value="P:intracellular signal transduction"/>
    <property type="evidence" value="ECO:0007669"/>
    <property type="project" value="TreeGrafter"/>
</dbReference>
<keyword evidence="5 6" id="KW-0067">ATP-binding</keyword>
<dbReference type="PIRSF" id="PIRSF000654">
    <property type="entry name" value="Integrin-linked_kinase"/>
    <property type="match status" value="1"/>
</dbReference>